<dbReference type="EMBL" id="WNZW01000008">
    <property type="protein sequence ID" value="MUG46903.1"/>
    <property type="molecule type" value="Genomic_DNA"/>
</dbReference>
<dbReference type="InterPro" id="IPR024291">
    <property type="entry name" value="DUF3829"/>
</dbReference>
<proteinExistence type="predicted"/>
<evidence type="ECO:0000313" key="1">
    <source>
        <dbReference type="EMBL" id="MUG46903.1"/>
    </source>
</evidence>
<dbReference type="Proteomes" id="UP000447876">
    <property type="component" value="Unassembled WGS sequence"/>
</dbReference>
<name>A0A7X3CNM1_9BACL</name>
<organism evidence="1 2">
    <name type="scientific">Paenibacillus woosongensis</name>
    <dbReference type="NCBI Taxonomy" id="307580"/>
    <lineage>
        <taxon>Bacteria</taxon>
        <taxon>Bacillati</taxon>
        <taxon>Bacillota</taxon>
        <taxon>Bacilli</taxon>
        <taxon>Bacillales</taxon>
        <taxon>Paenibacillaceae</taxon>
        <taxon>Paenibacillus</taxon>
    </lineage>
</organism>
<comment type="caution">
    <text evidence="1">The sequence shown here is derived from an EMBL/GenBank/DDBJ whole genome shotgun (WGS) entry which is preliminary data.</text>
</comment>
<reference evidence="1 2" key="1">
    <citation type="submission" date="2019-11" db="EMBL/GenBank/DDBJ databases">
        <title>Draft genome sequences of five Paenibacillus species of dairy origin.</title>
        <authorList>
            <person name="Olajide A.M."/>
            <person name="Chen S."/>
            <person name="Lapointe G."/>
        </authorList>
    </citation>
    <scope>NUCLEOTIDE SEQUENCE [LARGE SCALE GENOMIC DNA]</scope>
    <source>
        <strain evidence="1 2">12CR55</strain>
    </source>
</reference>
<sequence length="332" mass="37429">MRSRIYLIFCSVLFCILLTSCSLIDELKGSSSVNVNGASIEEEHAAAKYGAYINLNNMMTGGTFDRAIEGYISEFGMDENMYISEDFSGSELASFPGLDGLAKTVNTAVDRAAGEPSYGAADEALIQLGPVILDLLDTIEEITDYYNDGTYADDQFAKGKELHSQFIAQYHTYEPLANQFYNDFDQIAAEQKLSDLDKLKEQDYLIRYHALSVVMRAQDIEKAFFEAEIFDENILDCNLEEYRILFDLLVQDSKQFTEYAKDAKRRKQETWATVPELDAALQEVIGTATDILTILETKDTSSNRDNNLVSSYFSKVSNLIDAYNYNIRMDKA</sequence>
<dbReference type="OrthoDB" id="1662689at2"/>
<gene>
    <name evidence="1" type="ORF">GNP95_18170</name>
</gene>
<dbReference type="RefSeq" id="WP_155612276.1">
    <property type="nucleotide sequence ID" value="NZ_WNZW01000008.1"/>
</dbReference>
<dbReference type="AlphaFoldDB" id="A0A7X3CNM1"/>
<protein>
    <submittedName>
        <fullName evidence="1">DUF3829 domain-containing protein</fullName>
    </submittedName>
</protein>
<dbReference type="Pfam" id="PF12889">
    <property type="entry name" value="DUF3829"/>
    <property type="match status" value="1"/>
</dbReference>
<accession>A0A7X3CNM1</accession>
<dbReference type="PROSITE" id="PS51257">
    <property type="entry name" value="PROKAR_LIPOPROTEIN"/>
    <property type="match status" value="1"/>
</dbReference>
<evidence type="ECO:0000313" key="2">
    <source>
        <dbReference type="Proteomes" id="UP000447876"/>
    </source>
</evidence>